<dbReference type="RefSeq" id="WP_068536479.1">
    <property type="nucleotide sequence ID" value="NZ_LVJH01000050.1"/>
</dbReference>
<accession>A0A168H399</accession>
<dbReference type="AlphaFoldDB" id="A0A168H399"/>
<dbReference type="Proteomes" id="UP000076967">
    <property type="component" value="Unassembled WGS sequence"/>
</dbReference>
<feature type="domain" description="Immunity protein Imm33" evidence="1">
    <location>
        <begin position="15"/>
        <end position="84"/>
    </location>
</feature>
<evidence type="ECO:0000259" key="1">
    <source>
        <dbReference type="Pfam" id="PF09951"/>
    </source>
</evidence>
<reference evidence="2 3" key="1">
    <citation type="submission" date="2016-03" db="EMBL/GenBank/DDBJ databases">
        <title>Draft genome sequence of Paenibacillus glacialis DSM 22343.</title>
        <authorList>
            <person name="Shin S.-K."/>
            <person name="Yi H."/>
        </authorList>
    </citation>
    <scope>NUCLEOTIDE SEQUENCE [LARGE SCALE GENOMIC DNA]</scope>
    <source>
        <strain evidence="2 3">DSM 22343</strain>
    </source>
</reference>
<keyword evidence="3" id="KW-1185">Reference proteome</keyword>
<dbReference type="Pfam" id="PF09951">
    <property type="entry name" value="Imm33"/>
    <property type="match status" value="1"/>
</dbReference>
<comment type="caution">
    <text evidence="2">The sequence shown here is derived from an EMBL/GenBank/DDBJ whole genome shotgun (WGS) entry which is preliminary data.</text>
</comment>
<gene>
    <name evidence="2" type="ORF">PGLA_20595</name>
</gene>
<protein>
    <recommendedName>
        <fullName evidence="1">Immunity protein Imm33 domain-containing protein</fullName>
    </recommendedName>
</protein>
<dbReference type="InterPro" id="IPR018689">
    <property type="entry name" value="Imm33_dom"/>
</dbReference>
<evidence type="ECO:0000313" key="2">
    <source>
        <dbReference type="EMBL" id="OAB37774.1"/>
    </source>
</evidence>
<proteinExistence type="predicted"/>
<organism evidence="2 3">
    <name type="scientific">Paenibacillus glacialis</name>
    <dbReference type="NCBI Taxonomy" id="494026"/>
    <lineage>
        <taxon>Bacteria</taxon>
        <taxon>Bacillati</taxon>
        <taxon>Bacillota</taxon>
        <taxon>Bacilli</taxon>
        <taxon>Bacillales</taxon>
        <taxon>Paenibacillaceae</taxon>
        <taxon>Paenibacillus</taxon>
    </lineage>
</organism>
<name>A0A168H399_9BACL</name>
<dbReference type="OrthoDB" id="4827574at2"/>
<evidence type="ECO:0000313" key="3">
    <source>
        <dbReference type="Proteomes" id="UP000076967"/>
    </source>
</evidence>
<sequence>MKINNSEYGGFVVSKNINSGFPIRYSFREKSSIPQLNGWNLYSIVDDDDYINNAENFTILSAESIFEISPIILEFFDAPYGTDICWLYEEGVHTGFYDIISEKEVTLSEILRNTRI</sequence>
<dbReference type="EMBL" id="LVJH01000050">
    <property type="protein sequence ID" value="OAB37774.1"/>
    <property type="molecule type" value="Genomic_DNA"/>
</dbReference>